<dbReference type="Proteomes" id="UP000222460">
    <property type="component" value="Unassembled WGS sequence"/>
</dbReference>
<comment type="caution">
    <text evidence="1">The sequence shown here is derived from an EMBL/GenBank/DDBJ whole genome shotgun (WGS) entry which is preliminary data.</text>
</comment>
<gene>
    <name evidence="1" type="ORF">CRX57_25575</name>
</gene>
<reference evidence="2" key="1">
    <citation type="submission" date="2017-10" db="EMBL/GenBank/DDBJ databases">
        <title>FDA dAtabase for Regulatory Grade micrObial Sequences (FDA-ARGOS): Supporting development and validation of Infectious Disease Dx tests.</title>
        <authorList>
            <person name="Goldberg B."/>
            <person name="Campos J."/>
            <person name="Tallon L."/>
            <person name="Sadzewicz L."/>
            <person name="Ott S."/>
            <person name="Zhao X."/>
            <person name="Nagaraj S."/>
            <person name="Vavikolanu K."/>
            <person name="Aluvathingal J."/>
            <person name="Nadendla S."/>
            <person name="Geyer C."/>
            <person name="Sichtig H."/>
        </authorList>
    </citation>
    <scope>NUCLEOTIDE SEQUENCE [LARGE SCALE GENOMIC DNA]</scope>
    <source>
        <strain evidence="2">FDAARGOS_376</strain>
    </source>
</reference>
<dbReference type="EMBL" id="PDKZ01000002">
    <property type="protein sequence ID" value="PHH43441.1"/>
    <property type="molecule type" value="Genomic_DNA"/>
</dbReference>
<name>A0A2C5WGI7_PSEPU</name>
<evidence type="ECO:0000313" key="1">
    <source>
        <dbReference type="EMBL" id="PHH43441.1"/>
    </source>
</evidence>
<accession>A0A2C5WGI7</accession>
<dbReference type="AlphaFoldDB" id="A0A2C5WGI7"/>
<dbReference type="RefSeq" id="WP_098968014.1">
    <property type="nucleotide sequence ID" value="NZ_PDKZ01000002.1"/>
</dbReference>
<proteinExistence type="predicted"/>
<protein>
    <submittedName>
        <fullName evidence="1">Chemotaxis protein CheY</fullName>
    </submittedName>
</protein>
<organism evidence="1 2">
    <name type="scientific">Pseudomonas putida</name>
    <name type="common">Arthrobacter siderocapsulatus</name>
    <dbReference type="NCBI Taxonomy" id="303"/>
    <lineage>
        <taxon>Bacteria</taxon>
        <taxon>Pseudomonadati</taxon>
        <taxon>Pseudomonadota</taxon>
        <taxon>Gammaproteobacteria</taxon>
        <taxon>Pseudomonadales</taxon>
        <taxon>Pseudomonadaceae</taxon>
        <taxon>Pseudomonas</taxon>
    </lineage>
</organism>
<sequence length="144" mass="15827">MINKTLRILIADPQHFHRMKIERLFNGLEYFRIAPVQSLLELLTLVDYGCEPFDVVVINAELAAGSLDLPGFFLNNPHVRHALIYNEPSAPALTPAGFAQENLQISPVALPNAAAIKHLMARVDVAPVCAANAWNPAPALQRRA</sequence>
<evidence type="ECO:0000313" key="2">
    <source>
        <dbReference type="Proteomes" id="UP000222460"/>
    </source>
</evidence>